<feature type="compositionally biased region" description="Low complexity" evidence="1">
    <location>
        <begin position="329"/>
        <end position="346"/>
    </location>
</feature>
<feature type="compositionally biased region" description="Polar residues" evidence="1">
    <location>
        <begin position="237"/>
        <end position="248"/>
    </location>
</feature>
<feature type="compositionally biased region" description="Polar residues" evidence="1">
    <location>
        <begin position="194"/>
        <end position="205"/>
    </location>
</feature>
<organism evidence="3">
    <name type="scientific">Culicoides sonorensis</name>
    <name type="common">Biting midge</name>
    <dbReference type="NCBI Taxonomy" id="179676"/>
    <lineage>
        <taxon>Eukaryota</taxon>
        <taxon>Metazoa</taxon>
        <taxon>Ecdysozoa</taxon>
        <taxon>Arthropoda</taxon>
        <taxon>Hexapoda</taxon>
        <taxon>Insecta</taxon>
        <taxon>Pterygota</taxon>
        <taxon>Neoptera</taxon>
        <taxon>Endopterygota</taxon>
        <taxon>Diptera</taxon>
        <taxon>Nematocera</taxon>
        <taxon>Chironomoidea</taxon>
        <taxon>Ceratopogonidae</taxon>
        <taxon>Ceratopogoninae</taxon>
        <taxon>Culicoides</taxon>
        <taxon>Monoculicoides</taxon>
    </lineage>
</organism>
<feature type="region of interest" description="Disordered" evidence="1">
    <location>
        <begin position="1508"/>
        <end position="1540"/>
    </location>
</feature>
<reference evidence="2" key="1">
    <citation type="submission" date="2018-04" db="EMBL/GenBank/DDBJ databases">
        <authorList>
            <person name="Go L.Y."/>
            <person name="Mitchell J.A."/>
        </authorList>
    </citation>
    <scope>NUCLEOTIDE SEQUENCE</scope>
    <source>
        <tissue evidence="2">Whole organism</tissue>
    </source>
</reference>
<feature type="compositionally biased region" description="Low complexity" evidence="1">
    <location>
        <begin position="1052"/>
        <end position="1063"/>
    </location>
</feature>
<dbReference type="EMBL" id="UFQS01000196">
    <property type="protein sequence ID" value="SSX01123.1"/>
    <property type="molecule type" value="Genomic_DNA"/>
</dbReference>
<evidence type="ECO:0000313" key="2">
    <source>
        <dbReference type="EMBL" id="SSX01123.1"/>
    </source>
</evidence>
<feature type="compositionally biased region" description="Basic and acidic residues" evidence="1">
    <location>
        <begin position="1376"/>
        <end position="1385"/>
    </location>
</feature>
<feature type="region of interest" description="Disordered" evidence="1">
    <location>
        <begin position="1258"/>
        <end position="1285"/>
    </location>
</feature>
<dbReference type="VEuPathDB" id="VectorBase:CSON004740"/>
<gene>
    <name evidence="3" type="primary">CSON004740</name>
</gene>
<feature type="region of interest" description="Disordered" evidence="1">
    <location>
        <begin position="171"/>
        <end position="274"/>
    </location>
</feature>
<feature type="compositionally biased region" description="Basic residues" evidence="1">
    <location>
        <begin position="436"/>
        <end position="452"/>
    </location>
</feature>
<feature type="compositionally biased region" description="Polar residues" evidence="1">
    <location>
        <begin position="1267"/>
        <end position="1285"/>
    </location>
</feature>
<evidence type="ECO:0000256" key="1">
    <source>
        <dbReference type="SAM" id="MobiDB-lite"/>
    </source>
</evidence>
<sequence length="1677" mass="187674">MSAEVGVHWRPLVSCNSPASTATATTTSLPPLPDLIPIKKSQKCYDRLFKTENDLHTETSVKKVRGVTKKVVSSQKQAGSHEKKSWSTTSSAADCYEFVDELEFDDFNDGISTTSTSASTRNTKSKCNSGVKKRQVYNQFVPLYTGNSNSSSSAPTNTNVKCSEVLVKQERGGSEVFSENDDVKKEKHRRSRRNSIQIPKNTFTSADIVHPIDYHESDGFDEETDDVDSKSHDVSSRNSKNKTNNITTLYDFDDNPDNDDDANVHNDDEKEHHYSTNEMHSNAIHANTNINNKNKNKNTRRIQQKHRKTGRRKQTIKRKPRRQSKSLTIKKTQQQQFNNNNNFKQDTKINNSSSVHRVNPIFLWAKQDDTTIVEVRCEDYDKRNRIRLTKTPNGWKATPRTEKSFTLPSFNLDFLGCSDAGSTTSHFVDTEEETKKKMHKKHKRKKKKHKKERRDSLSTRDTDTTEPELKVPPLIVNIKQEGANEKRAQKSNKHNKVLIKVEALEPREAVVQCHNNDNNGTYDETRSLTEEFDNIEAHIPSHTISLAAINKDRYVHAHVSHNNNNNNNFISELGFNHQESQENICIEKPIPNDISSAYHRVSCGGNNNNGESMSSSSNSMLVASPTPISIPTPPPTDSLVSNTNILQHEQPPSASLLLQTQTTPENARVRNVVAATTQTMPCIESSGMSVPRMEMHSSSGGENRKVHSLVSNNNNSICETRLLEESGDVVCNNSVEQQQGVLRGTKDASTTSSISNVCPDSAPPTAVYETLKREVAECIENTEDLLSENNKENVLHFPENKHLSDYPDCSELINEICDIQSSATHDLMNQHCDNTMTGTELLDSLIEQRCEDNHISGADDDVKNSIYTISDDYNDDDDLLLNRAPVTDILSRLNESLASAPKCLSFNEAGEIEGLHGDLFDTAHNPLNTMEDNIPNPFSQNTGLDDLSLTIKNLTNNSDSEYSDSRKGSDSSKDCNNSNQSITIISADSGEEEIPKDLTCKKQENEAKACTNNQKKSISHSPRPVSHSSDTIQSPQPSGLPAVPPSPELFPSNNSNKNQSNNNSTKLFIDSILASPKRTSSEAQQKEPLNLGKCRKSASPTVSCSEEIKKSHINEPVVISDDEPSKKRMKKETKDKEIIDVDKLPNPETARLLELLTSGNDPDPLTQFRLLIGNPAWKVPDPLLVPKDRLNAVLASPAREIPLLLTTRPELRLPEAFGFPAILQDPDILVITLAELGKILQNQEELLKAKAKINEKESEINKKSVETPKNSPVPKSSTPVEPTENNNDMTAALTMFNQMLWLPYLQQMGQLNPDMFKAIMGLQTHSMPDMLSFMSQNRFNDFSMPNPMDYKRQFEAAMWQEAMTNNANLQRAMKLKADSQKKVNEAKSSAASKSQESARSLAAQSKLNQMMNPLNPLTGMPPFMSPTLANQRYFQQQQQQAAQLRNQLSSQQAASQLQAAYNASAYNKQAANSHHNRSQQSPTQKKPTNNMLTQNPFLQVPTNFQEFHEQQQQIARRMQKEKEHQLKQLQQQQQDQKPRVTCKSLSNLMQPPRNLQQQQDLLFNHNNMSKMSNLMAMPGLNMHHGGSSSSSSSQSSSSHSHGSHSQLQAQQQMQHHQQAKLKVKPGLSLLDPAALQRRLLSNEDVSDITGGSVNLEESPDMTSPLWHPLFGKFDTFK</sequence>
<feature type="region of interest" description="Disordered" evidence="1">
    <location>
        <begin position="1576"/>
        <end position="1622"/>
    </location>
</feature>
<feature type="compositionally biased region" description="Polar residues" evidence="1">
    <location>
        <begin position="1010"/>
        <end position="1037"/>
    </location>
</feature>
<feature type="compositionally biased region" description="Basic and acidic residues" evidence="1">
    <location>
        <begin position="262"/>
        <end position="274"/>
    </location>
</feature>
<dbReference type="OMA" id="VDQHTTT"/>
<feature type="region of interest" description="Disordered" evidence="1">
    <location>
        <begin position="1468"/>
        <end position="1494"/>
    </location>
</feature>
<name>A0A336LXV2_CULSO</name>
<protein>
    <submittedName>
        <fullName evidence="3">CSON004740 protein</fullName>
    </submittedName>
</protein>
<feature type="region of interest" description="Disordered" evidence="1">
    <location>
        <begin position="424"/>
        <end position="468"/>
    </location>
</feature>
<feature type="region of interest" description="Disordered" evidence="1">
    <location>
        <begin position="1376"/>
        <end position="1402"/>
    </location>
</feature>
<reference evidence="3" key="2">
    <citation type="submission" date="2018-07" db="EMBL/GenBank/DDBJ databases">
        <authorList>
            <person name="Quirk P.G."/>
            <person name="Krulwich T.A."/>
        </authorList>
    </citation>
    <scope>NUCLEOTIDE SEQUENCE</scope>
</reference>
<evidence type="ECO:0000313" key="3">
    <source>
        <dbReference type="EMBL" id="SSX21503.1"/>
    </source>
</evidence>
<feature type="region of interest" description="Disordered" evidence="1">
    <location>
        <begin position="1075"/>
        <end position="1106"/>
    </location>
</feature>
<feature type="region of interest" description="Disordered" evidence="1">
    <location>
        <begin position="1009"/>
        <end position="1063"/>
    </location>
</feature>
<proteinExistence type="predicted"/>
<feature type="compositionally biased region" description="Polar residues" evidence="1">
    <location>
        <begin position="975"/>
        <end position="986"/>
    </location>
</feature>
<feature type="compositionally biased region" description="Basic residues" evidence="1">
    <location>
        <begin position="294"/>
        <end position="324"/>
    </location>
</feature>
<feature type="compositionally biased region" description="Low complexity" evidence="1">
    <location>
        <begin position="1583"/>
        <end position="1616"/>
    </location>
</feature>
<dbReference type="EMBL" id="UFQT01000196">
    <property type="protein sequence ID" value="SSX21503.1"/>
    <property type="molecule type" value="Genomic_DNA"/>
</dbReference>
<feature type="region of interest" description="Disordered" evidence="1">
    <location>
        <begin position="287"/>
        <end position="346"/>
    </location>
</feature>
<feature type="compositionally biased region" description="Low complexity" evidence="1">
    <location>
        <begin position="1386"/>
        <end position="1400"/>
    </location>
</feature>
<feature type="compositionally biased region" description="Acidic residues" evidence="1">
    <location>
        <begin position="251"/>
        <end position="261"/>
    </location>
</feature>
<feature type="region of interest" description="Disordered" evidence="1">
    <location>
        <begin position="956"/>
        <end position="994"/>
    </location>
</feature>
<feature type="compositionally biased region" description="Basic and acidic residues" evidence="1">
    <location>
        <begin position="453"/>
        <end position="468"/>
    </location>
</feature>
<accession>A0A336LXV2</accession>
<feature type="compositionally biased region" description="Polar residues" evidence="1">
    <location>
        <begin position="1469"/>
        <end position="1494"/>
    </location>
</feature>
<feature type="compositionally biased region" description="Basic and acidic residues" evidence="1">
    <location>
        <begin position="963"/>
        <end position="973"/>
    </location>
</feature>